<reference evidence="2" key="1">
    <citation type="submission" date="2022-10" db="EMBL/GenBank/DDBJ databases">
        <title>Puccinia triticina Genome sequencing and assembly.</title>
        <authorList>
            <person name="Li C."/>
        </authorList>
    </citation>
    <scope>NUCLEOTIDE SEQUENCE</scope>
    <source>
        <strain evidence="2">Pt15</strain>
    </source>
</reference>
<keyword evidence="1" id="KW-0732">Signal</keyword>
<dbReference type="RefSeq" id="XP_053020185.1">
    <property type="nucleotide sequence ID" value="XM_053168939.1"/>
</dbReference>
<sequence length="131" mass="15178">MYFPIWLVFFVMNMVRQNQAEILSTDPFPIRFCEDEVKNILLCVRAVNLKKGDKVNIDKGMIAMKAPVIPHREHLRKYRYCNLDVPITIGQPTAAYCCPNIDLFAIDQELLTRAVYKADLKAHCKQHRIAV</sequence>
<evidence type="ECO:0000256" key="1">
    <source>
        <dbReference type="SAM" id="SignalP"/>
    </source>
</evidence>
<feature type="chain" id="PRO_5046369030" evidence="1">
    <location>
        <begin position="21"/>
        <end position="131"/>
    </location>
</feature>
<proteinExistence type="predicted"/>
<feature type="signal peptide" evidence="1">
    <location>
        <begin position="1"/>
        <end position="20"/>
    </location>
</feature>
<dbReference type="EMBL" id="CP110425">
    <property type="protein sequence ID" value="WAQ84630.1"/>
    <property type="molecule type" value="Genomic_DNA"/>
</dbReference>
<gene>
    <name evidence="2" type="ORF">PtA15_5A203</name>
</gene>
<keyword evidence="3" id="KW-1185">Reference proteome</keyword>
<evidence type="ECO:0000313" key="3">
    <source>
        <dbReference type="Proteomes" id="UP001164743"/>
    </source>
</evidence>
<name>A0ABY7CIQ3_9BASI</name>
<evidence type="ECO:0000313" key="2">
    <source>
        <dbReference type="EMBL" id="WAQ84630.1"/>
    </source>
</evidence>
<accession>A0ABY7CIQ3</accession>
<dbReference type="Proteomes" id="UP001164743">
    <property type="component" value="Chromosome 5A"/>
</dbReference>
<dbReference type="GeneID" id="77809834"/>
<protein>
    <submittedName>
        <fullName evidence="2">Uncharacterized protein</fullName>
    </submittedName>
</protein>
<organism evidence="2 3">
    <name type="scientific">Puccinia triticina</name>
    <dbReference type="NCBI Taxonomy" id="208348"/>
    <lineage>
        <taxon>Eukaryota</taxon>
        <taxon>Fungi</taxon>
        <taxon>Dikarya</taxon>
        <taxon>Basidiomycota</taxon>
        <taxon>Pucciniomycotina</taxon>
        <taxon>Pucciniomycetes</taxon>
        <taxon>Pucciniales</taxon>
        <taxon>Pucciniaceae</taxon>
        <taxon>Puccinia</taxon>
    </lineage>
</organism>